<gene>
    <name evidence="16" type="ORF">LPLAT_LOCUS3848</name>
</gene>
<evidence type="ECO:0000256" key="7">
    <source>
        <dbReference type="ARBA" id="ARBA00023136"/>
    </source>
</evidence>
<feature type="compositionally biased region" description="Low complexity" evidence="12">
    <location>
        <begin position="639"/>
        <end position="652"/>
    </location>
</feature>
<dbReference type="Gene3D" id="3.40.50.2300">
    <property type="match status" value="2"/>
</dbReference>
<dbReference type="PANTHER" id="PTHR10519">
    <property type="entry name" value="GABA-B RECEPTOR"/>
    <property type="match status" value="1"/>
</dbReference>
<dbReference type="PRINTS" id="PR01177">
    <property type="entry name" value="GABAB1RECPTR"/>
</dbReference>
<dbReference type="InterPro" id="IPR002455">
    <property type="entry name" value="GPCR3_GABA-B"/>
</dbReference>
<feature type="compositionally biased region" description="Basic and acidic residues" evidence="12">
    <location>
        <begin position="1869"/>
        <end position="1878"/>
    </location>
</feature>
<comment type="subcellular location">
    <subcellularLocation>
        <location evidence="1">Cell membrane</location>
        <topology evidence="1">Multi-pass membrane protein</topology>
    </subcellularLocation>
</comment>
<evidence type="ECO:0000256" key="9">
    <source>
        <dbReference type="ARBA" id="ARBA00023180"/>
    </source>
</evidence>
<sequence>MTRVHTRRHFSRLLLLFSSSGALHARHCLTLLLLGLTSLRTVLSCDEKTRPQSRDLSALPCHAEGRRYMEQRNLDAPRVISEWMQRENEVSSMVGSDVTSARHPSDLLKIQLNRDRSGPAVTKRTNYYGTLVSIITNDQRDDQVHSESTTNYLKRKFDNPVKNQQVSGEINLKNMKQSEKNAKNWLDNLIRKQRSVPTLQATSYFSANEVVSEVQFQDDQDSDNDASLAILGGPHQSAGNLPESSVHDRNTEGTLIGAPIDQLHLREASSVNQLAIPTRSRRDRNEVDLDGAKRTDLNTDNLFVETSVNRASERTSDFTVQRDSRESETLSRPSERDIDVAANRRGDDSVMDRNDRKTVDFEGTKQTHLDGRNIYALDNRSRDTSRSERTVDYLLSESDNFNVANESTNSYNPYVSTIAINTVADDFDVSTAFIEDQVEMDGISEIENRTEINVDTDETEISIVDCRDSACSESSDNDNVSVFRTKKYGRAKELNDNREDEGYFARVGEVSTIPVNDNDTEINVVDSEAPFTGFEGSQKFPVKINHKSSAELPQVEKFDRRHFGPHKEEDVEETSTWYPNTVLLDLPKSPSRDVLHRKTDDSSDDVVGMNEEDNKGEEAIEKNEKQNDTFDESWPPDMSSSGRRSSFSGVKSSSEKLAVTPNIVYGDFENVTKKDKNDSDERVEIDVTVPRRENTRPIEKTNITILGLFEMTNGTERRLEGSCELQAAKLAVERVNESDVLKRFRLRLIYNDTKCDSGVAVDRFFHALYSTRKKDLMPFLLGTACSEVTETLAKIVPYWNVIQVSFGSTAPALSDSNEFPLFLRTVAPDSSHNPARIALIKHFGWDTVTALSQTGDMYSLAVNDLVTELEQANITCTATITFAENDYKEQLRTLKELDTRIIIGSFSPRLARRVFCEAWKLGMHGGDYAWILPGDTIDSWKMPSDWQHPNVGECSSSQLSQTLDGLIIVKSHATVVGDEISDSGLTSAKFTSELVRRGVANSTFAGQTYDAVWAMAFALAKTEVFLNRQNESMAWYTHTRKDLTYRLLEQLKLLHFIGVSGPVSFDDADRVGITAFYQMHGHDIRRIAIYTPEDGKLIMNCPGCEATRWPGGQVPAARRVFRLRMVTVAPAAFLVITCIASVGVTLTLVFLAFNLHFRKHKSIKLSSPRLNNMAAVGCGLVYGAVILLGLDDATLPDSDGYYPTVCKARVYLLSAGFSLAFGSMFTKTYRVHRIFTRSRSGVVKNKLLQDTQLIFLICMLLVIDVVVVTLWVILDPMQRHLQNLTLEISPQDRGVVYQPQVEVCRSQHTNGWLSALYVYKGLLLVVGVYMAWETRHVKIPALNDSQYIGMSVYFVVITSGIVVVLANLMPDRATLAFVTITALILASTTATLALLFLPQLANILAGERADPVVQSFGLKIECNTRRFVTDDKRELQYRVEVQNRVYRREMAQLELELARLEKQLAQEPTEPSRASSSTSIPQRNPSIGGGLPLLLLSVLPPVIPRASWPSADSSGIRRGTVAFSSQPDLEPDDPRQSLADLYKLHRRRETEGPNRLGVFQRLFSLFGSRPSSRKTSTASFTGVASALRVHMGYIAGLVPGTKAASTCQVDAQGTHSPHARCGSGPIISITSEEDRRLSLGLRRKESSEPRVNFSLPPQASTSQSSSREKIRGSPRFPHRIVPANSLSAIAQNTSISRPHRWHSMEDATKPKTAQTTSRGSCSPNFDVWATSEVGVPFSELANTVRGRRPPDSLALTITVDSMASPVDTRLGNDLRKLFRENDGQEAVSPAEYELKTTRSSSSSSSSLRIISGTSDLKNDFTSEMRQDTVSNFCQETKSRPSSPVISVIDTDNPGEESNTDVDTHVNASCEEKRPTPVT</sequence>
<evidence type="ECO:0000256" key="8">
    <source>
        <dbReference type="ARBA" id="ARBA00023170"/>
    </source>
</evidence>
<evidence type="ECO:0000313" key="16">
    <source>
        <dbReference type="EMBL" id="CAL1677914.1"/>
    </source>
</evidence>
<dbReference type="PROSITE" id="PS50259">
    <property type="entry name" value="G_PROTEIN_RECEP_F3_4"/>
    <property type="match status" value="1"/>
</dbReference>
<evidence type="ECO:0000256" key="11">
    <source>
        <dbReference type="ARBA" id="ARBA00073785"/>
    </source>
</evidence>
<feature type="region of interest" description="Disordered" evidence="12">
    <location>
        <begin position="1464"/>
        <end position="1483"/>
    </location>
</feature>
<feature type="region of interest" description="Disordered" evidence="12">
    <location>
        <begin position="588"/>
        <end position="652"/>
    </location>
</feature>
<evidence type="ECO:0000256" key="4">
    <source>
        <dbReference type="ARBA" id="ARBA00022729"/>
    </source>
</evidence>
<feature type="compositionally biased region" description="Polar residues" evidence="12">
    <location>
        <begin position="1684"/>
        <end position="1696"/>
    </location>
</feature>
<evidence type="ECO:0000256" key="10">
    <source>
        <dbReference type="ARBA" id="ARBA00023224"/>
    </source>
</evidence>
<dbReference type="GO" id="GO:0038039">
    <property type="term" value="C:G protein-coupled receptor heterodimeric complex"/>
    <property type="evidence" value="ECO:0007669"/>
    <property type="project" value="TreeGrafter"/>
</dbReference>
<dbReference type="CDD" id="cd06366">
    <property type="entry name" value="PBP1_GABAb_receptor"/>
    <property type="match status" value="1"/>
</dbReference>
<evidence type="ECO:0000313" key="17">
    <source>
        <dbReference type="Proteomes" id="UP001497644"/>
    </source>
</evidence>
<feature type="compositionally biased region" description="Basic and acidic residues" evidence="12">
    <location>
        <begin position="590"/>
        <end position="601"/>
    </location>
</feature>
<protein>
    <recommendedName>
        <fullName evidence="11">Gamma-aminobutyric acid type B receptor subunit 2</fullName>
    </recommendedName>
</protein>
<feature type="transmembrane region" description="Helical" evidence="13">
    <location>
        <begin position="1253"/>
        <end position="1274"/>
    </location>
</feature>
<keyword evidence="10" id="KW-0807">Transducer</keyword>
<keyword evidence="4 14" id="KW-0732">Signal</keyword>
<feature type="transmembrane region" description="Helical" evidence="13">
    <location>
        <begin position="1131"/>
        <end position="1153"/>
    </location>
</feature>
<evidence type="ECO:0000256" key="12">
    <source>
        <dbReference type="SAM" id="MobiDB-lite"/>
    </source>
</evidence>
<organism evidence="16 17">
    <name type="scientific">Lasius platythorax</name>
    <dbReference type="NCBI Taxonomy" id="488582"/>
    <lineage>
        <taxon>Eukaryota</taxon>
        <taxon>Metazoa</taxon>
        <taxon>Ecdysozoa</taxon>
        <taxon>Arthropoda</taxon>
        <taxon>Hexapoda</taxon>
        <taxon>Insecta</taxon>
        <taxon>Pterygota</taxon>
        <taxon>Neoptera</taxon>
        <taxon>Endopterygota</taxon>
        <taxon>Hymenoptera</taxon>
        <taxon>Apocrita</taxon>
        <taxon>Aculeata</taxon>
        <taxon>Formicoidea</taxon>
        <taxon>Formicidae</taxon>
        <taxon>Formicinae</taxon>
        <taxon>Lasius</taxon>
        <taxon>Lasius</taxon>
    </lineage>
</organism>
<dbReference type="SUPFAM" id="SSF53822">
    <property type="entry name" value="Periplasmic binding protein-like I"/>
    <property type="match status" value="1"/>
</dbReference>
<evidence type="ECO:0000256" key="5">
    <source>
        <dbReference type="ARBA" id="ARBA00022989"/>
    </source>
</evidence>
<evidence type="ECO:0000256" key="14">
    <source>
        <dbReference type="SAM" id="SignalP"/>
    </source>
</evidence>
<keyword evidence="17" id="KW-1185">Reference proteome</keyword>
<feature type="transmembrane region" description="Helical" evidence="13">
    <location>
        <begin position="1375"/>
        <end position="1397"/>
    </location>
</feature>
<feature type="transmembrane region" description="Helical" evidence="13">
    <location>
        <begin position="1312"/>
        <end position="1332"/>
    </location>
</feature>
<feature type="transmembrane region" description="Helical" evidence="13">
    <location>
        <begin position="1173"/>
        <end position="1190"/>
    </location>
</feature>
<dbReference type="EMBL" id="OZ034836">
    <property type="protein sequence ID" value="CAL1677914.1"/>
    <property type="molecule type" value="Genomic_DNA"/>
</dbReference>
<feature type="region of interest" description="Disordered" evidence="12">
    <location>
        <begin position="311"/>
        <end position="352"/>
    </location>
</feature>
<keyword evidence="7 13" id="KW-0472">Membrane</keyword>
<dbReference type="InterPro" id="IPR001828">
    <property type="entry name" value="ANF_lig-bd_rcpt"/>
</dbReference>
<feature type="compositionally biased region" description="Basic and acidic residues" evidence="12">
    <location>
        <begin position="612"/>
        <end position="628"/>
    </location>
</feature>
<evidence type="ECO:0000256" key="3">
    <source>
        <dbReference type="ARBA" id="ARBA00022692"/>
    </source>
</evidence>
<feature type="transmembrane region" description="Helical" evidence="13">
    <location>
        <begin position="1352"/>
        <end position="1369"/>
    </location>
</feature>
<dbReference type="PANTHER" id="PTHR10519:SF46">
    <property type="entry name" value="METABOTROPIC GABA-B RECEPTOR SUBTYPE 3, ISOFORM A"/>
    <property type="match status" value="1"/>
</dbReference>
<feature type="compositionally biased region" description="Polar residues" evidence="12">
    <location>
        <begin position="1832"/>
        <end position="1844"/>
    </location>
</feature>
<feature type="compositionally biased region" description="Polar residues" evidence="12">
    <location>
        <begin position="1472"/>
        <end position="1483"/>
    </location>
</feature>
<dbReference type="InterPro" id="IPR017978">
    <property type="entry name" value="GPCR_3_C"/>
</dbReference>
<proteinExistence type="predicted"/>
<dbReference type="FunFam" id="3.40.50.2300:FF:000063">
    <property type="entry name" value="Gamma-aminobutyric acid type B receptor subunit"/>
    <property type="match status" value="1"/>
</dbReference>
<dbReference type="Pfam" id="PF01094">
    <property type="entry name" value="ANF_receptor"/>
    <property type="match status" value="1"/>
</dbReference>
<dbReference type="Proteomes" id="UP001497644">
    <property type="component" value="Chromosome 13"/>
</dbReference>
<evidence type="ECO:0000256" key="2">
    <source>
        <dbReference type="ARBA" id="ARBA00022475"/>
    </source>
</evidence>
<keyword evidence="9" id="KW-0325">Glycoprotein</keyword>
<evidence type="ECO:0000256" key="1">
    <source>
        <dbReference type="ARBA" id="ARBA00004651"/>
    </source>
</evidence>
<evidence type="ECO:0000259" key="15">
    <source>
        <dbReference type="PROSITE" id="PS50259"/>
    </source>
</evidence>
<reference evidence="16" key="1">
    <citation type="submission" date="2024-04" db="EMBL/GenBank/DDBJ databases">
        <authorList>
            <consortium name="Molecular Ecology Group"/>
        </authorList>
    </citation>
    <scope>NUCLEOTIDE SEQUENCE</scope>
</reference>
<accession>A0AAV2NDR1</accession>
<feature type="compositionally biased region" description="Polar residues" evidence="12">
    <location>
        <begin position="1711"/>
        <end position="1720"/>
    </location>
</feature>
<keyword evidence="8" id="KW-0675">Receptor</keyword>
<feature type="region of interest" description="Disordered" evidence="12">
    <location>
        <begin position="1832"/>
        <end position="1878"/>
    </location>
</feature>
<evidence type="ECO:0000256" key="6">
    <source>
        <dbReference type="ARBA" id="ARBA00023040"/>
    </source>
</evidence>
<dbReference type="InterPro" id="IPR028082">
    <property type="entry name" value="Peripla_BP_I"/>
</dbReference>
<name>A0AAV2NDR1_9HYME</name>
<keyword evidence="6" id="KW-0297">G-protein coupled receptor</keyword>
<feature type="chain" id="PRO_5043550757" description="Gamma-aminobutyric acid type B receptor subunit 2" evidence="14">
    <location>
        <begin position="26"/>
        <end position="1878"/>
    </location>
</feature>
<keyword evidence="2" id="KW-1003">Cell membrane</keyword>
<dbReference type="PRINTS" id="PR01176">
    <property type="entry name" value="GABABRECEPTR"/>
</dbReference>
<dbReference type="GO" id="GO:0007214">
    <property type="term" value="P:gamma-aminobutyric acid signaling pathway"/>
    <property type="evidence" value="ECO:0007669"/>
    <property type="project" value="TreeGrafter"/>
</dbReference>
<feature type="compositionally biased region" description="Polar residues" evidence="12">
    <location>
        <begin position="1655"/>
        <end position="1665"/>
    </location>
</feature>
<evidence type="ECO:0000256" key="13">
    <source>
        <dbReference type="SAM" id="Phobius"/>
    </source>
</evidence>
<dbReference type="Pfam" id="PF00003">
    <property type="entry name" value="7tm_3"/>
    <property type="match status" value="1"/>
</dbReference>
<feature type="domain" description="G-protein coupled receptors family 3 profile" evidence="15">
    <location>
        <begin position="1203"/>
        <end position="1404"/>
    </location>
</feature>
<dbReference type="CDD" id="cd15047">
    <property type="entry name" value="7tmC_GABA-B-like"/>
    <property type="match status" value="1"/>
</dbReference>
<feature type="region of interest" description="Disordered" evidence="12">
    <location>
        <begin position="216"/>
        <end position="251"/>
    </location>
</feature>
<keyword evidence="5 13" id="KW-1133">Transmembrane helix</keyword>
<feature type="signal peptide" evidence="14">
    <location>
        <begin position="1"/>
        <end position="25"/>
    </location>
</feature>
<feature type="region of interest" description="Disordered" evidence="12">
    <location>
        <begin position="1641"/>
        <end position="1720"/>
    </location>
</feature>
<dbReference type="GO" id="GO:0004965">
    <property type="term" value="F:G protein-coupled GABA receptor activity"/>
    <property type="evidence" value="ECO:0007669"/>
    <property type="project" value="InterPro"/>
</dbReference>
<keyword evidence="3 13" id="KW-0812">Transmembrane</keyword>